<dbReference type="InterPro" id="IPR013321">
    <property type="entry name" value="Arc_rbn_hlx_hlx"/>
</dbReference>
<dbReference type="SUPFAM" id="SSF47598">
    <property type="entry name" value="Ribbon-helix-helix"/>
    <property type="match status" value="1"/>
</dbReference>
<comment type="caution">
    <text evidence="1">The sequence shown here is derived from an EMBL/GenBank/DDBJ whole genome shotgun (WGS) entry which is preliminary data.</text>
</comment>
<evidence type="ECO:0000313" key="1">
    <source>
        <dbReference type="EMBL" id="PWT46653.1"/>
    </source>
</evidence>
<keyword evidence="1" id="KW-0238">DNA-binding</keyword>
<dbReference type="InterPro" id="IPR005569">
    <property type="entry name" value="Arc_DNA-bd_dom"/>
</dbReference>
<gene>
    <name evidence="1" type="ORF">DKZ23_05850</name>
</gene>
<sequence>MAETKNFTMRMPVEMYQEIKSLAEKNFRPLSKEILVAVQEHLEKNNKN</sequence>
<dbReference type="Proteomes" id="UP000245866">
    <property type="component" value="Unassembled WGS sequence"/>
</dbReference>
<proteinExistence type="predicted"/>
<dbReference type="Pfam" id="PF03869">
    <property type="entry name" value="Arc"/>
    <property type="match status" value="1"/>
</dbReference>
<dbReference type="EMBL" id="QGHS01000061">
    <property type="protein sequence ID" value="PWT46653.1"/>
    <property type="molecule type" value="Genomic_DNA"/>
</dbReference>
<dbReference type="Gene3D" id="1.10.1220.10">
    <property type="entry name" value="Met repressor-like"/>
    <property type="match status" value="1"/>
</dbReference>
<protein>
    <submittedName>
        <fullName evidence="1">DNA-binding protein</fullName>
    </submittedName>
</protein>
<organism evidence="1 2">
    <name type="scientific">Limosilactobacillus reuteri</name>
    <name type="common">Lactobacillus reuteri</name>
    <dbReference type="NCBI Taxonomy" id="1598"/>
    <lineage>
        <taxon>Bacteria</taxon>
        <taxon>Bacillati</taxon>
        <taxon>Bacillota</taxon>
        <taxon>Bacilli</taxon>
        <taxon>Lactobacillales</taxon>
        <taxon>Lactobacillaceae</taxon>
        <taxon>Limosilactobacillus</taxon>
    </lineage>
</organism>
<dbReference type="AlphaFoldDB" id="A0A317GH48"/>
<dbReference type="RefSeq" id="WP_109913976.1">
    <property type="nucleotide sequence ID" value="NZ_JAJAOX010000350.1"/>
</dbReference>
<dbReference type="GO" id="GO:0003677">
    <property type="term" value="F:DNA binding"/>
    <property type="evidence" value="ECO:0007669"/>
    <property type="project" value="UniProtKB-KW"/>
</dbReference>
<name>A0A317GH48_LIMRT</name>
<evidence type="ECO:0000313" key="2">
    <source>
        <dbReference type="Proteomes" id="UP000245866"/>
    </source>
</evidence>
<dbReference type="GO" id="GO:0006355">
    <property type="term" value="P:regulation of DNA-templated transcription"/>
    <property type="evidence" value="ECO:0007669"/>
    <property type="project" value="InterPro"/>
</dbReference>
<accession>A0A317GH48</accession>
<dbReference type="InterPro" id="IPR010985">
    <property type="entry name" value="Ribbon_hlx_hlx"/>
</dbReference>
<reference evidence="1 2" key="1">
    <citation type="journal article" date="2018" name="Front. Microbiol.">
        <title>Comparative Genomics of the Herbivore Gut Symbiont Lactobacillus reuteri Reveals Genetic Diversity and Lifestyle Adaptation.</title>
        <authorList>
            <person name="Zhao J."/>
        </authorList>
    </citation>
    <scope>NUCLEOTIDE SEQUENCE [LARGE SCALE GENOMIC DNA]</scope>
    <source>
        <strain evidence="1 2">LR12</strain>
    </source>
</reference>